<dbReference type="AlphaFoldDB" id="A0A916NP15"/>
<evidence type="ECO:0000313" key="2">
    <source>
        <dbReference type="Proteomes" id="UP000693672"/>
    </source>
</evidence>
<dbReference type="EMBL" id="CAJVAS010000006">
    <property type="protein sequence ID" value="CAG7616557.1"/>
    <property type="molecule type" value="Genomic_DNA"/>
</dbReference>
<keyword evidence="2" id="KW-1185">Reference proteome</keyword>
<organism evidence="1 2">
    <name type="scientific">Paenibacillus solanacearum</name>
    <dbReference type="NCBI Taxonomy" id="2048548"/>
    <lineage>
        <taxon>Bacteria</taxon>
        <taxon>Bacillati</taxon>
        <taxon>Bacillota</taxon>
        <taxon>Bacilli</taxon>
        <taxon>Bacillales</taxon>
        <taxon>Paenibacillaceae</taxon>
        <taxon>Paenibacillus</taxon>
    </lineage>
</organism>
<comment type="caution">
    <text evidence="1">The sequence shown here is derived from an EMBL/GenBank/DDBJ whole genome shotgun (WGS) entry which is preliminary data.</text>
</comment>
<dbReference type="RefSeq" id="WP_246627369.1">
    <property type="nucleotide sequence ID" value="NZ_CAJVAS010000006.1"/>
</dbReference>
<dbReference type="Pfam" id="PF10720">
    <property type="entry name" value="DUF2515"/>
    <property type="match status" value="1"/>
</dbReference>
<reference evidence="1" key="1">
    <citation type="submission" date="2021-06" db="EMBL/GenBank/DDBJ databases">
        <authorList>
            <person name="Criscuolo A."/>
        </authorList>
    </citation>
    <scope>NUCLEOTIDE SEQUENCE</scope>
    <source>
        <strain evidence="1">CIP111600</strain>
    </source>
</reference>
<sequence>MQQNRHKSRWNGIDLLHKLAELPLEAVHWMKAKAQTALLEKKLLEPARSIRLQDEAKAMLGKRLQRLDQLAGWQKPSGSGSSGNWSASGFPGGLGVNPSGAELALLESIRKERDRCNRNNVTRTAAYWEMYRKHPELHWALLAHMVSRNGGWFMTDLQGELLPFLLSPEQREQVFRFLERSNALIFHDAYPQLLLYSASVKARLPLFHLLPQLDVSRFMRPVWDCFWERRDSALLTTGLIVNEQHFIESRVVRHPDFRHKVLDTLFFQTQSLLQLNQVVFPFADEGRTRLAGVILDNFSSLRERIEAGKTLYAILFGIPAVAEGALRFAQITRHSGSRADYWPHLFAAVRKQPPVPRGQLQERLDGCKLRPGAAPLYSPRLSDSWADRRVAPAEPGDWYEGAKALGYFSDIRAPFAFEMTGEFCFGLNKIEMAVLAGDLLV</sequence>
<protein>
    <recommendedName>
        <fullName evidence="3">DUF2515 domain-containing protein</fullName>
    </recommendedName>
</protein>
<accession>A0A916NP15</accession>
<evidence type="ECO:0000313" key="1">
    <source>
        <dbReference type="EMBL" id="CAG7616557.1"/>
    </source>
</evidence>
<gene>
    <name evidence="1" type="ORF">PAESOLCIP111_01918</name>
</gene>
<dbReference type="InterPro" id="IPR019658">
    <property type="entry name" value="DUF2515"/>
</dbReference>
<proteinExistence type="predicted"/>
<evidence type="ECO:0008006" key="3">
    <source>
        <dbReference type="Google" id="ProtNLM"/>
    </source>
</evidence>
<dbReference type="Proteomes" id="UP000693672">
    <property type="component" value="Unassembled WGS sequence"/>
</dbReference>
<name>A0A916NP15_9BACL</name>